<keyword evidence="1" id="KW-0472">Membrane</keyword>
<evidence type="ECO:0000313" key="4">
    <source>
        <dbReference type="Proteomes" id="UP000198381"/>
    </source>
</evidence>
<sequence length="169" mass="20293">MEKEIIVKPSFTFKDYFKANLYIYLTRPAFIIISVVVFLIILVNVTNIFSNEVNLKDIFTSSFVFILLYPLLIIYSIYRHTKRIFKNPRLNENLSIHFNENYMEEVGDSFNMKFFWKDLKKITEKKDWFLIYLEKNSAKVLNKSDLKNNQYNELKQLFNSIDIKKSLKS</sequence>
<name>A0ABX4CV10_9FLAO</name>
<reference evidence="3 4" key="1">
    <citation type="submission" date="2016-11" db="EMBL/GenBank/DDBJ databases">
        <title>Whole genomes of Flavobacteriaceae.</title>
        <authorList>
            <person name="Stine C."/>
            <person name="Li C."/>
            <person name="Tadesse D."/>
        </authorList>
    </citation>
    <scope>NUCLEOTIDE SEQUENCE [LARGE SCALE GENOMIC DNA]</scope>
    <source>
        <strain evidence="3 4">CCUG 60112</strain>
    </source>
</reference>
<dbReference type="Pfam" id="PF14317">
    <property type="entry name" value="YcxB"/>
    <property type="match status" value="1"/>
</dbReference>
<feature type="domain" description="YcxB-like C-terminal" evidence="2">
    <location>
        <begin position="98"/>
        <end position="157"/>
    </location>
</feature>
<comment type="caution">
    <text evidence="3">The sequence shown here is derived from an EMBL/GenBank/DDBJ whole genome shotgun (WGS) entry which is preliminary data.</text>
</comment>
<feature type="transmembrane region" description="Helical" evidence="1">
    <location>
        <begin position="58"/>
        <end position="78"/>
    </location>
</feature>
<proteinExistence type="predicted"/>
<keyword evidence="1" id="KW-0812">Transmembrane</keyword>
<gene>
    <name evidence="3" type="ORF">B0A81_12090</name>
</gene>
<keyword evidence="1" id="KW-1133">Transmembrane helix</keyword>
<organism evidence="3 4">
    <name type="scientific">Flavobacterium plurextorum</name>
    <dbReference type="NCBI Taxonomy" id="1114867"/>
    <lineage>
        <taxon>Bacteria</taxon>
        <taxon>Pseudomonadati</taxon>
        <taxon>Bacteroidota</taxon>
        <taxon>Flavobacteriia</taxon>
        <taxon>Flavobacteriales</taxon>
        <taxon>Flavobacteriaceae</taxon>
        <taxon>Flavobacterium</taxon>
    </lineage>
</organism>
<accession>A0ABX4CV10</accession>
<dbReference type="EMBL" id="MUHD01000021">
    <property type="protein sequence ID" value="OXB07202.1"/>
    <property type="molecule type" value="Genomic_DNA"/>
</dbReference>
<feature type="transmembrane region" description="Helical" evidence="1">
    <location>
        <begin position="21"/>
        <end position="46"/>
    </location>
</feature>
<keyword evidence="4" id="KW-1185">Reference proteome</keyword>
<protein>
    <recommendedName>
        <fullName evidence="2">YcxB-like C-terminal domain-containing protein</fullName>
    </recommendedName>
</protein>
<evidence type="ECO:0000256" key="1">
    <source>
        <dbReference type="SAM" id="Phobius"/>
    </source>
</evidence>
<dbReference type="RefSeq" id="WP_089058268.1">
    <property type="nucleotide sequence ID" value="NZ_MUHD01000021.1"/>
</dbReference>
<dbReference type="Proteomes" id="UP000198381">
    <property type="component" value="Unassembled WGS sequence"/>
</dbReference>
<evidence type="ECO:0000313" key="3">
    <source>
        <dbReference type="EMBL" id="OXB07202.1"/>
    </source>
</evidence>
<evidence type="ECO:0000259" key="2">
    <source>
        <dbReference type="Pfam" id="PF14317"/>
    </source>
</evidence>
<dbReference type="InterPro" id="IPR025588">
    <property type="entry name" value="YcxB-like_C"/>
</dbReference>